<comment type="caution">
    <text evidence="6">The sequence shown here is derived from an EMBL/GenBank/DDBJ whole genome shotgun (WGS) entry which is preliminary data.</text>
</comment>
<keyword evidence="1 4" id="KW-0378">Hydrolase</keyword>
<keyword evidence="2 4" id="KW-0442">Lipid degradation</keyword>
<evidence type="ECO:0000256" key="2">
    <source>
        <dbReference type="ARBA" id="ARBA00022963"/>
    </source>
</evidence>
<dbReference type="PIRSF" id="PIRSF018169">
    <property type="entry name" value="PAF_acetylhydrolase"/>
    <property type="match status" value="1"/>
</dbReference>
<evidence type="ECO:0000256" key="1">
    <source>
        <dbReference type="ARBA" id="ARBA00022801"/>
    </source>
</evidence>
<evidence type="ECO:0000256" key="3">
    <source>
        <dbReference type="ARBA" id="ARBA00023098"/>
    </source>
</evidence>
<keyword evidence="7" id="KW-1185">Reference proteome</keyword>
<dbReference type="AlphaFoldDB" id="A0A9Q1FCF3"/>
<gene>
    <name evidence="6" type="ORF">SKAU_G00184310</name>
</gene>
<dbReference type="FunFam" id="3.40.50.1820:FF:000062">
    <property type="entry name" value="Platelet-activating factor acetylhydrolase"/>
    <property type="match status" value="1"/>
</dbReference>
<evidence type="ECO:0000256" key="4">
    <source>
        <dbReference type="PIRNR" id="PIRNR018169"/>
    </source>
</evidence>
<organism evidence="6 7">
    <name type="scientific">Synaphobranchus kaupii</name>
    <name type="common">Kaup's arrowtooth eel</name>
    <dbReference type="NCBI Taxonomy" id="118154"/>
    <lineage>
        <taxon>Eukaryota</taxon>
        <taxon>Metazoa</taxon>
        <taxon>Chordata</taxon>
        <taxon>Craniata</taxon>
        <taxon>Vertebrata</taxon>
        <taxon>Euteleostomi</taxon>
        <taxon>Actinopterygii</taxon>
        <taxon>Neopterygii</taxon>
        <taxon>Teleostei</taxon>
        <taxon>Anguilliformes</taxon>
        <taxon>Synaphobranchidae</taxon>
        <taxon>Synaphobranchus</taxon>
    </lineage>
</organism>
<evidence type="ECO:0000313" key="7">
    <source>
        <dbReference type="Proteomes" id="UP001152622"/>
    </source>
</evidence>
<dbReference type="InterPro" id="IPR016715">
    <property type="entry name" value="PAF_acetylhydro_eukaryote"/>
</dbReference>
<dbReference type="Pfam" id="PF03403">
    <property type="entry name" value="PAF-AH_p_II"/>
    <property type="match status" value="1"/>
</dbReference>
<dbReference type="PANTHER" id="PTHR10272">
    <property type="entry name" value="PLATELET-ACTIVATING FACTOR ACETYLHYDROLASE"/>
    <property type="match status" value="1"/>
</dbReference>
<comment type="catalytic activity">
    <reaction evidence="4">
        <text>a 1-O-alkyl-2-acetyl-sn-glycero-3-phosphocholine + H2O = a 1-O-alkyl-sn-glycero-3-phosphocholine + acetate + H(+)</text>
        <dbReference type="Rhea" id="RHEA:17777"/>
        <dbReference type="ChEBI" id="CHEBI:15377"/>
        <dbReference type="ChEBI" id="CHEBI:15378"/>
        <dbReference type="ChEBI" id="CHEBI:30089"/>
        <dbReference type="ChEBI" id="CHEBI:30909"/>
        <dbReference type="ChEBI" id="CHEBI:36707"/>
        <dbReference type="EC" id="3.1.1.47"/>
    </reaction>
</comment>
<evidence type="ECO:0000313" key="6">
    <source>
        <dbReference type="EMBL" id="KAJ8355637.1"/>
    </source>
</evidence>
<dbReference type="EC" id="3.1.1.47" evidence="4"/>
<feature type="active site" description="Charge relay system" evidence="5">
    <location>
        <position position="305"/>
    </location>
</feature>
<evidence type="ECO:0000256" key="5">
    <source>
        <dbReference type="PIRSR" id="PIRSR018169-1"/>
    </source>
</evidence>
<feature type="active site" description="Nucleophile" evidence="5">
    <location>
        <position position="282"/>
    </location>
</feature>
<accession>A0A9Q1FCF3</accession>
<dbReference type="PANTHER" id="PTHR10272:SF0">
    <property type="entry name" value="PLATELET-ACTIVATING FACTOR ACETYLHYDROLASE"/>
    <property type="match status" value="1"/>
</dbReference>
<reference evidence="6" key="1">
    <citation type="journal article" date="2023" name="Science">
        <title>Genome structures resolve the early diversification of teleost fishes.</title>
        <authorList>
            <person name="Parey E."/>
            <person name="Louis A."/>
            <person name="Montfort J."/>
            <person name="Bouchez O."/>
            <person name="Roques C."/>
            <person name="Iampietro C."/>
            <person name="Lluch J."/>
            <person name="Castinel A."/>
            <person name="Donnadieu C."/>
            <person name="Desvignes T."/>
            <person name="Floi Bucao C."/>
            <person name="Jouanno E."/>
            <person name="Wen M."/>
            <person name="Mejri S."/>
            <person name="Dirks R."/>
            <person name="Jansen H."/>
            <person name="Henkel C."/>
            <person name="Chen W.J."/>
            <person name="Zahm M."/>
            <person name="Cabau C."/>
            <person name="Klopp C."/>
            <person name="Thompson A.W."/>
            <person name="Robinson-Rechavi M."/>
            <person name="Braasch I."/>
            <person name="Lecointre G."/>
            <person name="Bobe J."/>
            <person name="Postlethwait J.H."/>
            <person name="Berthelot C."/>
            <person name="Roest Crollius H."/>
            <person name="Guiguen Y."/>
        </authorList>
    </citation>
    <scope>NUCLEOTIDE SEQUENCE</scope>
    <source>
        <strain evidence="6">WJC10195</strain>
    </source>
</reference>
<proteinExistence type="predicted"/>
<dbReference type="GO" id="GO:0003847">
    <property type="term" value="F:1-alkyl-2-acetylglycerophosphocholine esterase activity"/>
    <property type="evidence" value="ECO:0007669"/>
    <property type="project" value="UniProtKB-UniRule"/>
</dbReference>
<feature type="active site" description="Charge relay system" evidence="5">
    <location>
        <position position="360"/>
    </location>
</feature>
<dbReference type="GO" id="GO:0016042">
    <property type="term" value="P:lipid catabolic process"/>
    <property type="evidence" value="ECO:0007669"/>
    <property type="project" value="UniProtKB-KW"/>
</dbReference>
<dbReference type="InterPro" id="IPR029058">
    <property type="entry name" value="AB_hydrolase_fold"/>
</dbReference>
<dbReference type="OrthoDB" id="2363873at2759"/>
<dbReference type="EMBL" id="JAINUF010000006">
    <property type="protein sequence ID" value="KAJ8355637.1"/>
    <property type="molecule type" value="Genomic_DNA"/>
</dbReference>
<dbReference type="Gene3D" id="3.40.50.1820">
    <property type="entry name" value="alpha/beta hydrolase"/>
    <property type="match status" value="1"/>
</dbReference>
<dbReference type="SUPFAM" id="SSF53474">
    <property type="entry name" value="alpha/beta-Hydrolases"/>
    <property type="match status" value="1"/>
</dbReference>
<name>A0A9Q1FCF3_SYNKA</name>
<keyword evidence="3 4" id="KW-0443">Lipid metabolism</keyword>
<protein>
    <recommendedName>
        <fullName evidence="4">Platelet-activating factor acetylhydrolase</fullName>
        <ecNumber evidence="4">3.1.1.47</ecNumber>
    </recommendedName>
</protein>
<sequence length="438" mass="49763">MLFYGGFKRHLTVVEKLYLWSRTTAALWNKLHQATMGNSGSNSLGIPRGKGPNQVGCTDLMVEHTVKGSFLRLYYPCVESPDAEMPFWIPSKEYFTGLADFMKINRSLSERIFTYLYGSFKIPAAIDAPFKPNGKYPLIIFSHGLGAFRTLYSAICSEIASQGFVVAAVEHRDESASATFYFQEKSVTEEENQQGTYKTTVAAESNLEKVWMYYRPVEPGEREFPLRNKQVKQRADECIKALDILTEINSGISVTNVLQSRFDWTTIENSLDMCRTAIMGHSFGGATVIESLCKEFRFKCGIALDSWMFPLDDEIFPRVKQPILFINSERFQWAGNIIRMRKLDSSTIPRKMITIRGTVHQSFPDFTFLTSHWIGKILKLKGELDPQVALDLSNKASLAFLQRHLSLEKDFSQWDPLLDGHDDHLIPGTNINILQSSI</sequence>
<dbReference type="Proteomes" id="UP001152622">
    <property type="component" value="Chromosome 6"/>
</dbReference>